<organism evidence="2 4">
    <name type="scientific">Rotaria sordida</name>
    <dbReference type="NCBI Taxonomy" id="392033"/>
    <lineage>
        <taxon>Eukaryota</taxon>
        <taxon>Metazoa</taxon>
        <taxon>Spiralia</taxon>
        <taxon>Gnathifera</taxon>
        <taxon>Rotifera</taxon>
        <taxon>Eurotatoria</taxon>
        <taxon>Bdelloidea</taxon>
        <taxon>Philodinida</taxon>
        <taxon>Philodinidae</taxon>
        <taxon>Rotaria</taxon>
    </lineage>
</organism>
<gene>
    <name evidence="3" type="ORF">JXQ802_LOCUS57068</name>
    <name evidence="2" type="ORF">PYM288_LOCUS40481</name>
</gene>
<dbReference type="GO" id="GO:0016020">
    <property type="term" value="C:membrane"/>
    <property type="evidence" value="ECO:0007669"/>
    <property type="project" value="TreeGrafter"/>
</dbReference>
<feature type="non-terminal residue" evidence="2">
    <location>
        <position position="1"/>
    </location>
</feature>
<dbReference type="EMBL" id="CAJNOH010012521">
    <property type="protein sequence ID" value="CAF1536329.1"/>
    <property type="molecule type" value="Genomic_DNA"/>
</dbReference>
<dbReference type="PANTHER" id="PTHR43272">
    <property type="entry name" value="LONG-CHAIN-FATTY-ACID--COA LIGASE"/>
    <property type="match status" value="1"/>
</dbReference>
<evidence type="ECO:0000313" key="3">
    <source>
        <dbReference type="EMBL" id="CAF1667620.1"/>
    </source>
</evidence>
<evidence type="ECO:0000313" key="5">
    <source>
        <dbReference type="Proteomes" id="UP000663870"/>
    </source>
</evidence>
<keyword evidence="5" id="KW-1185">Reference proteome</keyword>
<keyword evidence="1" id="KW-0436">Ligase</keyword>
<evidence type="ECO:0000313" key="2">
    <source>
        <dbReference type="EMBL" id="CAF1536329.1"/>
    </source>
</evidence>
<dbReference type="GO" id="GO:0004467">
    <property type="term" value="F:long-chain fatty acid-CoA ligase activity"/>
    <property type="evidence" value="ECO:0007669"/>
    <property type="project" value="TreeGrafter"/>
</dbReference>
<sequence>SGNMEELCKKQEIKDLIFNDIKELEKLNQLKGFELVKDIYLYPEQFSVENNLLTPTMKSKRPELAKYFEKQIDEMYKYIE</sequence>
<dbReference type="AlphaFoldDB" id="A0A815VXW1"/>
<evidence type="ECO:0000313" key="4">
    <source>
        <dbReference type="Proteomes" id="UP000663854"/>
    </source>
</evidence>
<comment type="caution">
    <text evidence="2">The sequence shown here is derived from an EMBL/GenBank/DDBJ whole genome shotgun (WGS) entry which is preliminary data.</text>
</comment>
<reference evidence="2" key="1">
    <citation type="submission" date="2021-02" db="EMBL/GenBank/DDBJ databases">
        <authorList>
            <person name="Nowell W R."/>
        </authorList>
    </citation>
    <scope>NUCLEOTIDE SEQUENCE</scope>
</reference>
<name>A0A815VXW1_9BILA</name>
<dbReference type="Proteomes" id="UP000663854">
    <property type="component" value="Unassembled WGS sequence"/>
</dbReference>
<dbReference type="GO" id="GO:0005783">
    <property type="term" value="C:endoplasmic reticulum"/>
    <property type="evidence" value="ECO:0007669"/>
    <property type="project" value="TreeGrafter"/>
</dbReference>
<evidence type="ECO:0008006" key="6">
    <source>
        <dbReference type="Google" id="ProtNLM"/>
    </source>
</evidence>
<dbReference type="EMBL" id="CAJNOL010014398">
    <property type="protein sequence ID" value="CAF1667620.1"/>
    <property type="molecule type" value="Genomic_DNA"/>
</dbReference>
<evidence type="ECO:0000256" key="1">
    <source>
        <dbReference type="ARBA" id="ARBA00022598"/>
    </source>
</evidence>
<protein>
    <recommendedName>
        <fullName evidence="6">Long-chain acyl-CoA synthetase</fullName>
    </recommendedName>
</protein>
<dbReference type="Proteomes" id="UP000663870">
    <property type="component" value="Unassembled WGS sequence"/>
</dbReference>
<proteinExistence type="predicted"/>
<dbReference type="PANTHER" id="PTHR43272:SF107">
    <property type="entry name" value="LONG-CHAIN-FATTY-ACID--COA LIGASE 5"/>
    <property type="match status" value="1"/>
</dbReference>
<accession>A0A815VXW1</accession>